<name>A0A2J6Q9T4_9HELO</name>
<dbReference type="OrthoDB" id="3557569at2759"/>
<sequence length="318" mass="36428">MSDNTKNQDQTFPLFPKLPKEIRLMIWELTLPGPRIVHLQQRKLKTTIGEWEDESGLSWPLFPGDGEQNSGHRKMYRGAMRSGIRCALGMPDPSRKSSMYREASFLGLHSQTPPPETFAVCQEAFELGAGYIKMFSTTCSVAETWFNPEIDTLYIRLDDFWVYDDLIWRFDIFDPFPVTDVENLGRVKKLALYWDMSRDSVSIVTKHHEEDFEKGQGQEIIFWNPVDIDGTFADINSLISDPLSNATPEVPLLDTWVQDLEVLLEAYKSEFEEGTEVRLPSIVQKIAVTEGVWKRLKDGFGKLEKVLKEREVARAGAT</sequence>
<feature type="domain" description="2EXR" evidence="1">
    <location>
        <begin position="12"/>
        <end position="153"/>
    </location>
</feature>
<evidence type="ECO:0000313" key="2">
    <source>
        <dbReference type="EMBL" id="PMD23037.1"/>
    </source>
</evidence>
<keyword evidence="3" id="KW-1185">Reference proteome</keyword>
<proteinExistence type="predicted"/>
<dbReference type="AlphaFoldDB" id="A0A2J6Q9T4"/>
<dbReference type="EMBL" id="KZ613476">
    <property type="protein sequence ID" value="PMD23037.1"/>
    <property type="molecule type" value="Genomic_DNA"/>
</dbReference>
<dbReference type="InterPro" id="IPR045518">
    <property type="entry name" value="2EXR"/>
</dbReference>
<dbReference type="Pfam" id="PF20150">
    <property type="entry name" value="2EXR"/>
    <property type="match status" value="1"/>
</dbReference>
<dbReference type="PANTHER" id="PTHR35910:SF6">
    <property type="entry name" value="2EXR DOMAIN-CONTAINING PROTEIN"/>
    <property type="match status" value="1"/>
</dbReference>
<accession>A0A2J6Q9T4</accession>
<organism evidence="2 3">
    <name type="scientific">Hyaloscypha hepaticicola</name>
    <dbReference type="NCBI Taxonomy" id="2082293"/>
    <lineage>
        <taxon>Eukaryota</taxon>
        <taxon>Fungi</taxon>
        <taxon>Dikarya</taxon>
        <taxon>Ascomycota</taxon>
        <taxon>Pezizomycotina</taxon>
        <taxon>Leotiomycetes</taxon>
        <taxon>Helotiales</taxon>
        <taxon>Hyaloscyphaceae</taxon>
        <taxon>Hyaloscypha</taxon>
    </lineage>
</organism>
<protein>
    <recommendedName>
        <fullName evidence="1">2EXR domain-containing protein</fullName>
    </recommendedName>
</protein>
<dbReference type="Proteomes" id="UP000235672">
    <property type="component" value="Unassembled WGS sequence"/>
</dbReference>
<reference evidence="2 3" key="1">
    <citation type="submission" date="2016-05" db="EMBL/GenBank/DDBJ databases">
        <title>A degradative enzymes factory behind the ericoid mycorrhizal symbiosis.</title>
        <authorList>
            <consortium name="DOE Joint Genome Institute"/>
            <person name="Martino E."/>
            <person name="Morin E."/>
            <person name="Grelet G."/>
            <person name="Kuo A."/>
            <person name="Kohler A."/>
            <person name="Daghino S."/>
            <person name="Barry K."/>
            <person name="Choi C."/>
            <person name="Cichocki N."/>
            <person name="Clum A."/>
            <person name="Copeland A."/>
            <person name="Hainaut M."/>
            <person name="Haridas S."/>
            <person name="Labutti K."/>
            <person name="Lindquist E."/>
            <person name="Lipzen A."/>
            <person name="Khouja H.-R."/>
            <person name="Murat C."/>
            <person name="Ohm R."/>
            <person name="Olson A."/>
            <person name="Spatafora J."/>
            <person name="Veneault-Fourrey C."/>
            <person name="Henrissat B."/>
            <person name="Grigoriev I."/>
            <person name="Martin F."/>
            <person name="Perotto S."/>
        </authorList>
    </citation>
    <scope>NUCLEOTIDE SEQUENCE [LARGE SCALE GENOMIC DNA]</scope>
    <source>
        <strain evidence="2 3">UAMH 7357</strain>
    </source>
</reference>
<dbReference type="PANTHER" id="PTHR35910">
    <property type="entry name" value="2EXR DOMAIN-CONTAINING PROTEIN"/>
    <property type="match status" value="1"/>
</dbReference>
<evidence type="ECO:0000313" key="3">
    <source>
        <dbReference type="Proteomes" id="UP000235672"/>
    </source>
</evidence>
<gene>
    <name evidence="2" type="ORF">NA56DRAFT_644614</name>
</gene>
<evidence type="ECO:0000259" key="1">
    <source>
        <dbReference type="Pfam" id="PF20150"/>
    </source>
</evidence>